<protein>
    <submittedName>
        <fullName evidence="3">ROK family protein</fullName>
    </submittedName>
</protein>
<feature type="compositionally biased region" description="Basic and acidic residues" evidence="2">
    <location>
        <begin position="1"/>
        <end position="16"/>
    </location>
</feature>
<dbReference type="PANTHER" id="PTHR18964:SF169">
    <property type="entry name" value="N-ACETYLMANNOSAMINE KINASE"/>
    <property type="match status" value="1"/>
</dbReference>
<dbReference type="InterPro" id="IPR043129">
    <property type="entry name" value="ATPase_NBD"/>
</dbReference>
<dbReference type="Pfam" id="PF00480">
    <property type="entry name" value="ROK"/>
    <property type="match status" value="1"/>
</dbReference>
<organism evidence="3 4">
    <name type="scientific">Brachybacterium kimchii</name>
    <dbReference type="NCBI Taxonomy" id="2942909"/>
    <lineage>
        <taxon>Bacteria</taxon>
        <taxon>Bacillati</taxon>
        <taxon>Actinomycetota</taxon>
        <taxon>Actinomycetes</taxon>
        <taxon>Micrococcales</taxon>
        <taxon>Dermabacteraceae</taxon>
        <taxon>Brachybacterium</taxon>
    </lineage>
</organism>
<accession>A0ABY4N984</accession>
<gene>
    <name evidence="3" type="ORF">M4486_00835</name>
</gene>
<evidence type="ECO:0000256" key="1">
    <source>
        <dbReference type="ARBA" id="ARBA00006479"/>
    </source>
</evidence>
<keyword evidence="4" id="KW-1185">Reference proteome</keyword>
<comment type="similarity">
    <text evidence="1">Belongs to the ROK (NagC/XylR) family.</text>
</comment>
<sequence length="338" mass="33268">MPGAEHRDREATDRGSDAAAPGAAPLAVLALDIGGTKITAARVRIAPDRSRAEVLEETTVPTPAREGARAVLEAALDAGSRIVGDADGAGDAGARISAVGISTAGVVDVARGEITHATSSLPGWPGTRVAAAFTERFGTPARALNDVHAHGLGEALFGTGRDASSLLLVAVGTGIGGAQVVDGRPVVGVRGAAGHVGHVTVPEAASVPCTCGRVGHLEGLASGPGILDLARRLGADTAQCADGPALAAAARDADGPAREAYRLAGLATGRVIGSLLNVLDAQTVALAGGVVGASEVWDDALRQGVAREAMDVVSATPVVPAQAGARAALLGAAAWAIA</sequence>
<reference evidence="3" key="1">
    <citation type="submission" date="2022-05" db="EMBL/GenBank/DDBJ databases">
        <title>Genomic analysis of Brachybacterium sp. CBA3104.</title>
        <authorList>
            <person name="Roh S.W."/>
            <person name="Kim Y.B."/>
            <person name="Kim Y."/>
        </authorList>
    </citation>
    <scope>NUCLEOTIDE SEQUENCE</scope>
    <source>
        <strain evidence="3">CBA3104</strain>
    </source>
</reference>
<dbReference type="Gene3D" id="3.30.420.40">
    <property type="match status" value="2"/>
</dbReference>
<feature type="region of interest" description="Disordered" evidence="2">
    <location>
        <begin position="1"/>
        <end position="20"/>
    </location>
</feature>
<name>A0ABY4N984_9MICO</name>
<dbReference type="PANTHER" id="PTHR18964">
    <property type="entry name" value="ROK (REPRESSOR, ORF, KINASE) FAMILY"/>
    <property type="match status" value="1"/>
</dbReference>
<proteinExistence type="inferred from homology"/>
<evidence type="ECO:0000256" key="2">
    <source>
        <dbReference type="SAM" id="MobiDB-lite"/>
    </source>
</evidence>
<dbReference type="InterPro" id="IPR000600">
    <property type="entry name" value="ROK"/>
</dbReference>
<dbReference type="EMBL" id="CP097218">
    <property type="protein sequence ID" value="UQN29929.1"/>
    <property type="molecule type" value="Genomic_DNA"/>
</dbReference>
<dbReference type="Proteomes" id="UP001055868">
    <property type="component" value="Chromosome"/>
</dbReference>
<dbReference type="SUPFAM" id="SSF53067">
    <property type="entry name" value="Actin-like ATPase domain"/>
    <property type="match status" value="1"/>
</dbReference>
<dbReference type="RefSeq" id="WP_249479112.1">
    <property type="nucleotide sequence ID" value="NZ_CP097218.1"/>
</dbReference>
<evidence type="ECO:0000313" key="3">
    <source>
        <dbReference type="EMBL" id="UQN29929.1"/>
    </source>
</evidence>
<evidence type="ECO:0000313" key="4">
    <source>
        <dbReference type="Proteomes" id="UP001055868"/>
    </source>
</evidence>